<accession>A0ACC1YH82</accession>
<evidence type="ECO:0000313" key="1">
    <source>
        <dbReference type="EMBL" id="KAJ4722739.1"/>
    </source>
</evidence>
<evidence type="ECO:0000313" key="2">
    <source>
        <dbReference type="Proteomes" id="UP001164539"/>
    </source>
</evidence>
<protein>
    <submittedName>
        <fullName evidence="1">COP1-interacting protein-like protein</fullName>
    </submittedName>
</protein>
<name>A0ACC1YH82_MELAZ</name>
<proteinExistence type="predicted"/>
<dbReference type="Proteomes" id="UP001164539">
    <property type="component" value="Chromosome 3"/>
</dbReference>
<keyword evidence="2" id="KW-1185">Reference proteome</keyword>
<comment type="caution">
    <text evidence="1">The sequence shown here is derived from an EMBL/GenBank/DDBJ whole genome shotgun (WGS) entry which is preliminary data.</text>
</comment>
<dbReference type="EMBL" id="CM051396">
    <property type="protein sequence ID" value="KAJ4722739.1"/>
    <property type="molecule type" value="Genomic_DNA"/>
</dbReference>
<gene>
    <name evidence="1" type="ORF">OWV82_006187</name>
</gene>
<organism evidence="1 2">
    <name type="scientific">Melia azedarach</name>
    <name type="common">Chinaberry tree</name>
    <dbReference type="NCBI Taxonomy" id="155640"/>
    <lineage>
        <taxon>Eukaryota</taxon>
        <taxon>Viridiplantae</taxon>
        <taxon>Streptophyta</taxon>
        <taxon>Embryophyta</taxon>
        <taxon>Tracheophyta</taxon>
        <taxon>Spermatophyta</taxon>
        <taxon>Magnoliopsida</taxon>
        <taxon>eudicotyledons</taxon>
        <taxon>Gunneridae</taxon>
        <taxon>Pentapetalae</taxon>
        <taxon>rosids</taxon>
        <taxon>malvids</taxon>
        <taxon>Sapindales</taxon>
        <taxon>Meliaceae</taxon>
        <taxon>Melia</taxon>
    </lineage>
</organism>
<sequence>MKSSTRLDSALFQLTPTRTRCDLVISANGKTEKMASGLLNPFLAHLKTAQEQMAKGGYSIILEPAPGNDVTWFTKGTVERFVRFVSTPEVLERVYTIESEILQIEEAIAIQSNNEIGLSTAEETPAKPVESIEGSRPLLDSNEEKAIVLYKPGAHPPEANGSAVQEGNSKVQLLKVLETRKTVLQKEQGMAFARAVAAGFDVDHMAPLMSFAECFGASRLKDACVRFMELWKRKHETGQWLEIEAEAMSNQSDFSALNASGIMLSSMVNKQKEANENSENNGKSSIDANADEKHTINQQPPGNQEYIQGQFPHPMFTPWPIHSPPGPLPMFQGYPMQGMPYYQNYPANSAYFQPPYPSVEDPRQNATQRMGQRRHSMDSRESHAELETWEMDESKARSQDDPELEKESSRKRGSRSGKKQSGMVVIRNINYITSNRQNSSDSESQSASNSESDERAVDMQGSTPKMKRKSTSRSSKINENRIKSVDASNSFDREGTVNRKEEDGGQWQAFQNFLLRDANEEECVTDKGIFAMEKGSRARRRQNAAGDDPLVSNGQDSGEYYQGDMMDMHKISGSIARMPNSSNDELLISRRMGRSGDGRRFADGQIDVQSSEIDGRRGVYRSTTNDDFMIHGREHALAFGNSPSDPLAGNRFERATNNLDSRSSHNLNDDSYIVPLRSLSPDQLGTDGRNAIDIDSEFPSSNQMAENASNKVGNQVSYEPDELILMPERGAEKGSTGYDPALDYEMQSHVNGASANKKNKEAVTDVKQGSKKSDRDRKLKHMDNSDKKKTVGPIRKGKPSKLSPLDEARARAEKLRAFKADMQKIKKQKEEEEVKRLEALKMERQKRIAARGSSIPAQSTLSSQQTRKQLPTKLSPIAHKGSKFSDSEPGPLSPLHRFPVRTASLGSIDSQKASKPTKLNTATHSGGNRLTRSVSSLPEPKKENSSVTPDTKASTARIRRLSEPKISSGQHVSSVKPRNAEPASRPKVSDGPEHKKISAIMNYDKSKAASLPELKIRKSKEPDVTHSNSVAKESIQKITGAKSSTTSEGAERKRTKDTISHPSDGDDNLVIEKTVVMLECEKPSAPTVPTSKENMGFQKLNSEKPSAPAVPTSKENMEFQKVKCDDNRTGEKNEVVSDYVAIRAPVSPLTVDEVDKQCSEHQLQGKPTVYEVTSGDSNNAEKQSPKFSKVSFTEKPYQAPYARVSSLEDPSTRSSEYGRAPPTSVQIVTTGTETVKALVSDSKNFKLEKIPEVLDKPQTKESSKGFRRLLKFGKKNHTSAAVDRSVESDNVSINGSEADDVVTNIASSSEVHTLKNLISQDETPTAASTPQKSSRSFSLLSPFRSKNSEKKLTT</sequence>
<reference evidence="1 2" key="1">
    <citation type="journal article" date="2023" name="Science">
        <title>Complex scaffold remodeling in plant triterpene biosynthesis.</title>
        <authorList>
            <person name="De La Pena R."/>
            <person name="Hodgson H."/>
            <person name="Liu J.C."/>
            <person name="Stephenson M.J."/>
            <person name="Martin A.C."/>
            <person name="Owen C."/>
            <person name="Harkess A."/>
            <person name="Leebens-Mack J."/>
            <person name="Jimenez L.E."/>
            <person name="Osbourn A."/>
            <person name="Sattely E.S."/>
        </authorList>
    </citation>
    <scope>NUCLEOTIDE SEQUENCE [LARGE SCALE GENOMIC DNA]</scope>
    <source>
        <strain evidence="2">cv. JPN11</strain>
        <tissue evidence="1">Leaf</tissue>
    </source>
</reference>